<dbReference type="AlphaFoldDB" id="A0A6A6YC57"/>
<keyword evidence="2" id="KW-1185">Reference proteome</keyword>
<proteinExistence type="predicted"/>
<dbReference type="PROSITE" id="PS51257">
    <property type="entry name" value="PROKAR_LIPOPROTEIN"/>
    <property type="match status" value="1"/>
</dbReference>
<organism evidence="1">
    <name type="scientific">Mytilinidion resinicola</name>
    <dbReference type="NCBI Taxonomy" id="574789"/>
    <lineage>
        <taxon>Eukaryota</taxon>
        <taxon>Fungi</taxon>
        <taxon>Dikarya</taxon>
        <taxon>Ascomycota</taxon>
        <taxon>Pezizomycotina</taxon>
        <taxon>Dothideomycetes</taxon>
        <taxon>Pleosporomycetidae</taxon>
        <taxon>Mytilinidiales</taxon>
        <taxon>Mytilinidiaceae</taxon>
        <taxon>Mytilinidion</taxon>
    </lineage>
</organism>
<evidence type="ECO:0000313" key="3">
    <source>
        <dbReference type="RefSeq" id="XP_033572649.1"/>
    </source>
</evidence>
<reference evidence="3" key="2">
    <citation type="submission" date="2020-04" db="EMBL/GenBank/DDBJ databases">
        <authorList>
            <consortium name="NCBI Genome Project"/>
        </authorList>
    </citation>
    <scope>NUCLEOTIDE SEQUENCE</scope>
    <source>
        <strain evidence="3">CBS 304.34</strain>
    </source>
</reference>
<sequence>MTVRQLYPQDMQNLSSTFIYACDHGFRPVTLDPLAEVQASISALEIMPVSVRCHARCVRPTHPTLS</sequence>
<reference evidence="1 3" key="1">
    <citation type="journal article" date="2020" name="Stud. Mycol.">
        <title>101 Dothideomycetes genomes: a test case for predicting lifestyles and emergence of pathogens.</title>
        <authorList>
            <person name="Haridas S."/>
            <person name="Albert R."/>
            <person name="Binder M."/>
            <person name="Bloem J."/>
            <person name="Labutti K."/>
            <person name="Salamov A."/>
            <person name="Andreopoulos B."/>
            <person name="Baker S."/>
            <person name="Barry K."/>
            <person name="Bills G."/>
            <person name="Bluhm B."/>
            <person name="Cannon C."/>
            <person name="Castanera R."/>
            <person name="Culley D."/>
            <person name="Daum C."/>
            <person name="Ezra D."/>
            <person name="Gonzalez J."/>
            <person name="Henrissat B."/>
            <person name="Kuo A."/>
            <person name="Liang C."/>
            <person name="Lipzen A."/>
            <person name="Lutzoni F."/>
            <person name="Magnuson J."/>
            <person name="Mondo S."/>
            <person name="Nolan M."/>
            <person name="Ohm R."/>
            <person name="Pangilinan J."/>
            <person name="Park H.-J."/>
            <person name="Ramirez L."/>
            <person name="Alfaro M."/>
            <person name="Sun H."/>
            <person name="Tritt A."/>
            <person name="Yoshinaga Y."/>
            <person name="Zwiers L.-H."/>
            <person name="Turgeon B."/>
            <person name="Goodwin S."/>
            <person name="Spatafora J."/>
            <person name="Crous P."/>
            <person name="Grigoriev I."/>
        </authorList>
    </citation>
    <scope>NUCLEOTIDE SEQUENCE</scope>
    <source>
        <strain evidence="1 3">CBS 304.34</strain>
    </source>
</reference>
<dbReference type="OrthoDB" id="3786792at2759"/>
<name>A0A6A6YC57_9PEZI</name>
<accession>A0A6A6YC57</accession>
<dbReference type="RefSeq" id="XP_033572649.1">
    <property type="nucleotide sequence ID" value="XM_033720824.1"/>
</dbReference>
<dbReference type="Proteomes" id="UP000504636">
    <property type="component" value="Unplaced"/>
</dbReference>
<reference evidence="3" key="3">
    <citation type="submission" date="2025-04" db="UniProtKB">
        <authorList>
            <consortium name="RefSeq"/>
        </authorList>
    </citation>
    <scope>IDENTIFICATION</scope>
    <source>
        <strain evidence="3">CBS 304.34</strain>
    </source>
</reference>
<gene>
    <name evidence="1 3" type="ORF">BDZ99DRAFT_466627</name>
</gene>
<evidence type="ECO:0000313" key="2">
    <source>
        <dbReference type="Proteomes" id="UP000504636"/>
    </source>
</evidence>
<dbReference type="EMBL" id="MU003709">
    <property type="protein sequence ID" value="KAF2805685.1"/>
    <property type="molecule type" value="Genomic_DNA"/>
</dbReference>
<protein>
    <submittedName>
        <fullName evidence="1 3">Uncharacterized protein</fullName>
    </submittedName>
</protein>
<dbReference type="GeneID" id="54461717"/>
<evidence type="ECO:0000313" key="1">
    <source>
        <dbReference type="EMBL" id="KAF2805685.1"/>
    </source>
</evidence>